<evidence type="ECO:0000256" key="2">
    <source>
        <dbReference type="SAM" id="MobiDB-lite"/>
    </source>
</evidence>
<evidence type="ECO:0000256" key="1">
    <source>
        <dbReference type="ARBA" id="ARBA00038420"/>
    </source>
</evidence>
<dbReference type="PANTHER" id="PTHR21666">
    <property type="entry name" value="PEPTIDASE-RELATED"/>
    <property type="match status" value="1"/>
</dbReference>
<dbReference type="Gene3D" id="2.70.70.10">
    <property type="entry name" value="Glucose Permease (Domain IIA)"/>
    <property type="match status" value="1"/>
</dbReference>
<dbReference type="Proteomes" id="UP001500573">
    <property type="component" value="Unassembled WGS sequence"/>
</dbReference>
<feature type="compositionally biased region" description="Low complexity" evidence="2">
    <location>
        <begin position="140"/>
        <end position="159"/>
    </location>
</feature>
<protein>
    <submittedName>
        <fullName evidence="4">Peptidoglycan DD-metalloendopeptidase family protein</fullName>
    </submittedName>
</protein>
<evidence type="ECO:0000313" key="5">
    <source>
        <dbReference type="Proteomes" id="UP001500573"/>
    </source>
</evidence>
<dbReference type="EMBL" id="BAAAEX010000003">
    <property type="protein sequence ID" value="GAA0773912.1"/>
    <property type="molecule type" value="Genomic_DNA"/>
</dbReference>
<dbReference type="CDD" id="cd12797">
    <property type="entry name" value="M23_peptidase"/>
    <property type="match status" value="1"/>
</dbReference>
<dbReference type="PROSITE" id="PS51782">
    <property type="entry name" value="LYSM"/>
    <property type="match status" value="1"/>
</dbReference>
<organism evidence="4 5">
    <name type="scientific">Castellaniella ginsengisoli</name>
    <dbReference type="NCBI Taxonomy" id="546114"/>
    <lineage>
        <taxon>Bacteria</taxon>
        <taxon>Pseudomonadati</taxon>
        <taxon>Pseudomonadota</taxon>
        <taxon>Betaproteobacteria</taxon>
        <taxon>Burkholderiales</taxon>
        <taxon>Alcaligenaceae</taxon>
        <taxon>Castellaniella</taxon>
    </lineage>
</organism>
<dbReference type="InterPro" id="IPR018392">
    <property type="entry name" value="LysM"/>
</dbReference>
<dbReference type="Gene3D" id="3.10.350.10">
    <property type="entry name" value="LysM domain"/>
    <property type="match status" value="1"/>
</dbReference>
<dbReference type="InterPro" id="IPR016047">
    <property type="entry name" value="M23ase_b-sheet_dom"/>
</dbReference>
<feature type="region of interest" description="Disordered" evidence="2">
    <location>
        <begin position="1"/>
        <end position="20"/>
    </location>
</feature>
<dbReference type="CDD" id="cd00118">
    <property type="entry name" value="LysM"/>
    <property type="match status" value="1"/>
</dbReference>
<comment type="caution">
    <text evidence="4">The sequence shown here is derived from an EMBL/GenBank/DDBJ whole genome shotgun (WGS) entry which is preliminary data.</text>
</comment>
<feature type="region of interest" description="Disordered" evidence="2">
    <location>
        <begin position="54"/>
        <end position="73"/>
    </location>
</feature>
<feature type="region of interest" description="Disordered" evidence="2">
    <location>
        <begin position="120"/>
        <end position="159"/>
    </location>
</feature>
<dbReference type="InterPro" id="IPR036779">
    <property type="entry name" value="LysM_dom_sf"/>
</dbReference>
<name>A0ABP3W041_9BURK</name>
<dbReference type="InterPro" id="IPR011055">
    <property type="entry name" value="Dup_hybrid_motif"/>
</dbReference>
<feature type="domain" description="LysM" evidence="3">
    <location>
        <begin position="75"/>
        <end position="119"/>
    </location>
</feature>
<dbReference type="SMART" id="SM00257">
    <property type="entry name" value="LysM"/>
    <property type="match status" value="1"/>
</dbReference>
<accession>A0ABP3W041</accession>
<proteinExistence type="inferred from homology"/>
<comment type="similarity">
    <text evidence="1">Belongs to the E.coli NlpD/Haemophilus LppB family.</text>
</comment>
<reference evidence="5" key="1">
    <citation type="journal article" date="2019" name="Int. J. Syst. Evol. Microbiol.">
        <title>The Global Catalogue of Microorganisms (GCM) 10K type strain sequencing project: providing services to taxonomists for standard genome sequencing and annotation.</title>
        <authorList>
            <consortium name="The Broad Institute Genomics Platform"/>
            <consortium name="The Broad Institute Genome Sequencing Center for Infectious Disease"/>
            <person name="Wu L."/>
            <person name="Ma J."/>
        </authorList>
    </citation>
    <scope>NUCLEOTIDE SEQUENCE [LARGE SCALE GENOMIC DNA]</scope>
    <source>
        <strain evidence="5">JCM 15515</strain>
    </source>
</reference>
<gene>
    <name evidence="4" type="ORF">GCM10009108_04710</name>
</gene>
<dbReference type="PANTHER" id="PTHR21666:SF263">
    <property type="entry name" value="MUREIN HYDROLASE ACTIVATOR NLPD"/>
    <property type="match status" value="1"/>
</dbReference>
<evidence type="ECO:0000259" key="3">
    <source>
        <dbReference type="PROSITE" id="PS51782"/>
    </source>
</evidence>
<dbReference type="Pfam" id="PF01476">
    <property type="entry name" value="LysM"/>
    <property type="match status" value="1"/>
</dbReference>
<dbReference type="SUPFAM" id="SSF51261">
    <property type="entry name" value="Duplicated hybrid motif"/>
    <property type="match status" value="1"/>
</dbReference>
<evidence type="ECO:0000313" key="4">
    <source>
        <dbReference type="EMBL" id="GAA0773912.1"/>
    </source>
</evidence>
<dbReference type="Pfam" id="PF01551">
    <property type="entry name" value="Peptidase_M23"/>
    <property type="match status" value="1"/>
</dbReference>
<dbReference type="InterPro" id="IPR050570">
    <property type="entry name" value="Cell_wall_metabolism_enzyme"/>
</dbReference>
<sequence length="289" mass="29401">MLDGTLVTDAPFTQSPRTGRFATQWPGRPMARTALLLAVLLSAAVLSGCASRSARAPVADHSNRSASAATAQASGTYVVRAGDTLYKIAQSHGMEVSRLAQLNNITDPTQLSIGQVLRLDGNTPMPAGGSTATTSPVKTSPASGGSAGPAAGEAAAPVSTSASRASDAGLISWGWPSGGKIIQGFNSTTKGIDIEGAVGAPVTAAADGKVMYAGNGVRGLGNLILLGHSNGFITAYAHNQSLLVKTGETVKKGAKIATLGQSDTTSPRLHFEIRRRGTPVNPLSYLPAR</sequence>
<keyword evidence="5" id="KW-1185">Reference proteome</keyword>